<dbReference type="EMBL" id="HG969191">
    <property type="protein sequence ID" value="CDO47306.1"/>
    <property type="molecule type" value="Genomic_DNA"/>
</dbReference>
<dbReference type="AlphaFoldDB" id="X5M5L8"/>
<keyword evidence="2" id="KW-0240">DNA-directed RNA polymerase</keyword>
<organism evidence="2 3">
    <name type="scientific">Bartonella henselae</name>
    <name type="common">Rochalimaea henselae</name>
    <dbReference type="NCBI Taxonomy" id="38323"/>
    <lineage>
        <taxon>Bacteria</taxon>
        <taxon>Pseudomonadati</taxon>
        <taxon>Pseudomonadota</taxon>
        <taxon>Alphaproteobacteria</taxon>
        <taxon>Hyphomicrobiales</taxon>
        <taxon>Bartonellaceae</taxon>
        <taxon>Bartonella</taxon>
    </lineage>
</organism>
<evidence type="ECO:0000313" key="3">
    <source>
        <dbReference type="Proteomes" id="UP000019801"/>
    </source>
</evidence>
<proteinExistence type="predicted"/>
<keyword evidence="1" id="KW-0472">Membrane</keyword>
<keyword evidence="2" id="KW-0804">Transcription</keyword>
<dbReference type="GO" id="GO:0000428">
    <property type="term" value="C:DNA-directed RNA polymerase complex"/>
    <property type="evidence" value="ECO:0007669"/>
    <property type="project" value="UniProtKB-KW"/>
</dbReference>
<evidence type="ECO:0000313" key="2">
    <source>
        <dbReference type="EMBL" id="CDO47306.1"/>
    </source>
</evidence>
<protein>
    <submittedName>
        <fullName evidence="2">DNA-directed RNA polymerase subunit beta</fullName>
    </submittedName>
</protein>
<reference evidence="3" key="1">
    <citation type="submission" date="2013-11" db="EMBL/GenBank/DDBJ databases">
        <title>Genome sequencing of Bartonella spp. isolated from human blood.</title>
        <authorList>
            <person name="Raoult D."/>
        </authorList>
    </citation>
    <scope>NUCLEOTIDE SEQUENCE</scope>
    <source>
        <strain evidence="3">BM1374165</strain>
    </source>
</reference>
<sequence length="112" mass="13143">MIKENRIHQESFFLLLVLFLIVVLGLILSLMLRHLIYTRIERQRKILVTSLLMALRMYTSDILSIFYIKVTYERDRDGQRILYSSDRFKGMKFVSNLINADSGEIVAEAGKK</sequence>
<evidence type="ECO:0000256" key="1">
    <source>
        <dbReference type="SAM" id="Phobius"/>
    </source>
</evidence>
<feature type="transmembrane region" description="Helical" evidence="1">
    <location>
        <begin position="46"/>
        <end position="68"/>
    </location>
</feature>
<dbReference type="Proteomes" id="UP000019801">
    <property type="component" value="Chromosome I"/>
</dbReference>
<keyword evidence="1" id="KW-0812">Transmembrane</keyword>
<dbReference type="STRING" id="38323.BM1374165_01322"/>
<dbReference type="KEGG" id="bhs:BM1374165_01322"/>
<feature type="transmembrane region" description="Helical" evidence="1">
    <location>
        <begin position="12"/>
        <end position="34"/>
    </location>
</feature>
<dbReference type="PATRIC" id="fig|38323.4.peg.1403"/>
<name>X5M5L8_BARHN</name>
<accession>X5M5L8</accession>
<gene>
    <name evidence="2" type="primary">rpoB_2</name>
    <name evidence="2" type="ORF">BM1374165_01322</name>
</gene>
<keyword evidence="1" id="KW-1133">Transmembrane helix</keyword>